<name>A0A0N0RU23_ESCWE</name>
<keyword evidence="1" id="KW-0472">Membrane</keyword>
<keyword evidence="1" id="KW-1133">Transmembrane helix</keyword>
<comment type="caution">
    <text evidence="3">The sequence shown here is derived from an EMBL/GenBank/DDBJ whole genome shotgun (WGS) entry which is preliminary data.</text>
</comment>
<proteinExistence type="predicted"/>
<dbReference type="EMBL" id="LGSR01000006">
    <property type="protein sequence ID" value="KOS22153.1"/>
    <property type="molecule type" value="Genomic_DNA"/>
</dbReference>
<feature type="transmembrane region" description="Helical" evidence="1">
    <location>
        <begin position="211"/>
        <end position="233"/>
    </location>
</feature>
<accession>A0A0N0RU23</accession>
<sequence>MRFSAAATIALLPGLSAAQDSPLSQYTAQFQQAMTQLVSRIPNPGRFDPVAAAAAKDGPMKLSVLSLENWKDTLYEPVAPDAETPMEWWVMVTGRNKTCFGHCGRFEEAFNETAAKFAELDDAPRMAVLNCDDQPILCNSWTATAGNIWAFQMLPAPAPVDVYKKKFNLTSVTADDLAKLQAGDKTPFALVDSWFHPINGKATELGLSVPFAYIVWTFNLVPQWALMLVVSLVSRTMMSNRVTARADKQAATVAQKKTK</sequence>
<dbReference type="Proteomes" id="UP000053831">
    <property type="component" value="Unassembled WGS sequence"/>
</dbReference>
<keyword evidence="4" id="KW-1185">Reference proteome</keyword>
<dbReference type="AlphaFoldDB" id="A0A0N0RU23"/>
<protein>
    <recommendedName>
        <fullName evidence="5">Peptidyl-tRNA hydrolase</fullName>
    </recommendedName>
</protein>
<keyword evidence="1" id="KW-0812">Transmembrane</keyword>
<gene>
    <name evidence="3" type="ORF">ESCO_002203</name>
</gene>
<evidence type="ECO:0000256" key="2">
    <source>
        <dbReference type="SAM" id="SignalP"/>
    </source>
</evidence>
<dbReference type="STRING" id="150374.A0A0N0RU23"/>
<dbReference type="OrthoDB" id="1733656at2759"/>
<reference evidence="3 4" key="1">
    <citation type="submission" date="2015-07" db="EMBL/GenBank/DDBJ databases">
        <title>The genome of the fungus Escovopsis weberi, a specialized disease agent of ant agriculture.</title>
        <authorList>
            <person name="de Man T.J."/>
            <person name="Stajich J.E."/>
            <person name="Kubicek C.P."/>
            <person name="Chenthamara K."/>
            <person name="Atanasova L."/>
            <person name="Druzhinina I.S."/>
            <person name="Birnbaum S."/>
            <person name="Barribeau S.M."/>
            <person name="Teiling C."/>
            <person name="Suen G."/>
            <person name="Currie C."/>
            <person name="Gerardo N.M."/>
        </authorList>
    </citation>
    <scope>NUCLEOTIDE SEQUENCE [LARGE SCALE GENOMIC DNA]</scope>
</reference>
<organism evidence="3 4">
    <name type="scientific">Escovopsis weberi</name>
    <dbReference type="NCBI Taxonomy" id="150374"/>
    <lineage>
        <taxon>Eukaryota</taxon>
        <taxon>Fungi</taxon>
        <taxon>Dikarya</taxon>
        <taxon>Ascomycota</taxon>
        <taxon>Pezizomycotina</taxon>
        <taxon>Sordariomycetes</taxon>
        <taxon>Hypocreomycetidae</taxon>
        <taxon>Hypocreales</taxon>
        <taxon>Hypocreaceae</taxon>
        <taxon>Escovopsis</taxon>
    </lineage>
</organism>
<feature type="chain" id="PRO_5005857745" description="Peptidyl-tRNA hydrolase" evidence="2">
    <location>
        <begin position="19"/>
        <end position="259"/>
    </location>
</feature>
<evidence type="ECO:0000256" key="1">
    <source>
        <dbReference type="SAM" id="Phobius"/>
    </source>
</evidence>
<evidence type="ECO:0000313" key="3">
    <source>
        <dbReference type="EMBL" id="KOS22153.1"/>
    </source>
</evidence>
<evidence type="ECO:0008006" key="5">
    <source>
        <dbReference type="Google" id="ProtNLM"/>
    </source>
</evidence>
<feature type="signal peptide" evidence="2">
    <location>
        <begin position="1"/>
        <end position="18"/>
    </location>
</feature>
<keyword evidence="2" id="KW-0732">Signal</keyword>
<evidence type="ECO:0000313" key="4">
    <source>
        <dbReference type="Proteomes" id="UP000053831"/>
    </source>
</evidence>